<dbReference type="InterPro" id="IPR005586">
    <property type="entry name" value="ABC_trans_aux"/>
</dbReference>
<evidence type="ECO:0000313" key="3">
    <source>
        <dbReference type="Proteomes" id="UP001595640"/>
    </source>
</evidence>
<dbReference type="Proteomes" id="UP001595640">
    <property type="component" value="Unassembled WGS sequence"/>
</dbReference>
<dbReference type="RefSeq" id="WP_019018472.1">
    <property type="nucleotide sequence ID" value="NZ_BMXD01000001.1"/>
</dbReference>
<gene>
    <name evidence="2" type="ORF">ACFOEI_14030</name>
</gene>
<reference evidence="3" key="1">
    <citation type="journal article" date="2019" name="Int. J. Syst. Evol. Microbiol.">
        <title>The Global Catalogue of Microorganisms (GCM) 10K type strain sequencing project: providing services to taxonomists for standard genome sequencing and annotation.</title>
        <authorList>
            <consortium name="The Broad Institute Genomics Platform"/>
            <consortium name="The Broad Institute Genome Sequencing Center for Infectious Disease"/>
            <person name="Wu L."/>
            <person name="Ma J."/>
        </authorList>
    </citation>
    <scope>NUCLEOTIDE SEQUENCE [LARGE SCALE GENOMIC DNA]</scope>
    <source>
        <strain evidence="3">KCTC 12847</strain>
    </source>
</reference>
<organism evidence="2 3">
    <name type="scientific">Modicisalibacter luteus</name>
    <dbReference type="NCBI Taxonomy" id="453962"/>
    <lineage>
        <taxon>Bacteria</taxon>
        <taxon>Pseudomonadati</taxon>
        <taxon>Pseudomonadota</taxon>
        <taxon>Gammaproteobacteria</taxon>
        <taxon>Oceanospirillales</taxon>
        <taxon>Halomonadaceae</taxon>
        <taxon>Modicisalibacter</taxon>
    </lineage>
</organism>
<evidence type="ECO:0000313" key="2">
    <source>
        <dbReference type="EMBL" id="MFC3293170.1"/>
    </source>
</evidence>
<keyword evidence="3" id="KW-1185">Reference proteome</keyword>
<dbReference type="Gene3D" id="3.40.50.10610">
    <property type="entry name" value="ABC-type transport auxiliary lipoprotein component"/>
    <property type="match status" value="1"/>
</dbReference>
<dbReference type="EMBL" id="JBHRUH010000031">
    <property type="protein sequence ID" value="MFC3293170.1"/>
    <property type="molecule type" value="Genomic_DNA"/>
</dbReference>
<proteinExistence type="predicted"/>
<sequence>MRVLFLLLLMVWLTGCAAGGGGSSLERYTLPPGTYTAEQTEPSPERTLIIDSVQLANYLAGQGIVLQRNDVLMHQASSHLWAEDLGRQLRRGLRQRLAERLPDTRVLDSGNTSNAWHLRMEVDEFQGRYDGMAVAGGRWQLRDADGEILTVEPFSASVPLTSDGYPALVRALGKSWDEVANNVAQRIRAL</sequence>
<feature type="domain" description="ABC-type transport auxiliary lipoprotein component" evidence="1">
    <location>
        <begin position="28"/>
        <end position="184"/>
    </location>
</feature>
<dbReference type="PROSITE" id="PS51257">
    <property type="entry name" value="PROKAR_LIPOPROTEIN"/>
    <property type="match status" value="1"/>
</dbReference>
<protein>
    <submittedName>
        <fullName evidence="2">Membrane integrity-associated transporter subunit PqiC</fullName>
    </submittedName>
</protein>
<accession>A0ABV7M3W6</accession>
<comment type="caution">
    <text evidence="2">The sequence shown here is derived from an EMBL/GenBank/DDBJ whole genome shotgun (WGS) entry which is preliminary data.</text>
</comment>
<name>A0ABV7M3W6_9GAMM</name>
<dbReference type="SUPFAM" id="SSF159594">
    <property type="entry name" value="XCC0632-like"/>
    <property type="match status" value="1"/>
</dbReference>
<dbReference type="Pfam" id="PF03886">
    <property type="entry name" value="ABC_trans_aux"/>
    <property type="match status" value="1"/>
</dbReference>
<evidence type="ECO:0000259" key="1">
    <source>
        <dbReference type="Pfam" id="PF03886"/>
    </source>
</evidence>